<dbReference type="GO" id="GO:0008270">
    <property type="term" value="F:zinc ion binding"/>
    <property type="evidence" value="ECO:0007669"/>
    <property type="project" value="UniProtKB-KW"/>
</dbReference>
<evidence type="ECO:0000256" key="5">
    <source>
        <dbReference type="ARBA" id="ARBA00022771"/>
    </source>
</evidence>
<dbReference type="InParanoid" id="A0A139WNX2"/>
<evidence type="ECO:0000313" key="13">
    <source>
        <dbReference type="EMBL" id="KYB29511.1"/>
    </source>
</evidence>
<evidence type="ECO:0000313" key="14">
    <source>
        <dbReference type="Proteomes" id="UP000007266"/>
    </source>
</evidence>
<reference evidence="13 14" key="2">
    <citation type="journal article" date="2010" name="Nucleic Acids Res.">
        <title>BeetleBase in 2010: revisions to provide comprehensive genomic information for Tribolium castaneum.</title>
        <authorList>
            <person name="Kim H.S."/>
            <person name="Murphy T."/>
            <person name="Xia J."/>
            <person name="Caragea D."/>
            <person name="Park Y."/>
            <person name="Beeman R.W."/>
            <person name="Lorenzen M.D."/>
            <person name="Butcher S."/>
            <person name="Manak J.R."/>
            <person name="Brown S.J."/>
        </authorList>
    </citation>
    <scope>GENOME REANNOTATION</scope>
    <source>
        <strain evidence="13 14">Georgia GA2</strain>
    </source>
</reference>
<evidence type="ECO:0000256" key="2">
    <source>
        <dbReference type="ARBA" id="ARBA00006991"/>
    </source>
</evidence>
<dbReference type="InterPro" id="IPR013087">
    <property type="entry name" value="Znf_C2H2_type"/>
</dbReference>
<comment type="subcellular location">
    <subcellularLocation>
        <location evidence="1">Nucleus</location>
    </subcellularLocation>
</comment>
<evidence type="ECO:0000256" key="4">
    <source>
        <dbReference type="ARBA" id="ARBA00022737"/>
    </source>
</evidence>
<dbReference type="FunFam" id="3.30.160.60:FF:001156">
    <property type="entry name" value="Zinc finger protein 407"/>
    <property type="match status" value="1"/>
</dbReference>
<evidence type="ECO:0000256" key="1">
    <source>
        <dbReference type="ARBA" id="ARBA00004123"/>
    </source>
</evidence>
<evidence type="ECO:0000256" key="9">
    <source>
        <dbReference type="ARBA" id="ARBA00023163"/>
    </source>
</evidence>
<accession>A0A139WNX2</accession>
<evidence type="ECO:0000256" key="6">
    <source>
        <dbReference type="ARBA" id="ARBA00022833"/>
    </source>
</evidence>
<reference evidence="13 14" key="1">
    <citation type="journal article" date="2008" name="Nature">
        <title>The genome of the model beetle and pest Tribolium castaneum.</title>
        <authorList>
            <consortium name="Tribolium Genome Sequencing Consortium"/>
            <person name="Richards S."/>
            <person name="Gibbs R.A."/>
            <person name="Weinstock G.M."/>
            <person name="Brown S.J."/>
            <person name="Denell R."/>
            <person name="Beeman R.W."/>
            <person name="Gibbs R."/>
            <person name="Beeman R.W."/>
            <person name="Brown S.J."/>
            <person name="Bucher G."/>
            <person name="Friedrich M."/>
            <person name="Grimmelikhuijzen C.J."/>
            <person name="Klingler M."/>
            <person name="Lorenzen M."/>
            <person name="Richards S."/>
            <person name="Roth S."/>
            <person name="Schroder R."/>
            <person name="Tautz D."/>
            <person name="Zdobnov E.M."/>
            <person name="Muzny D."/>
            <person name="Gibbs R.A."/>
            <person name="Weinstock G.M."/>
            <person name="Attaway T."/>
            <person name="Bell S."/>
            <person name="Buhay C.J."/>
            <person name="Chandrabose M.N."/>
            <person name="Chavez D."/>
            <person name="Clerk-Blankenburg K.P."/>
            <person name="Cree A."/>
            <person name="Dao M."/>
            <person name="Davis C."/>
            <person name="Chacko J."/>
            <person name="Dinh H."/>
            <person name="Dugan-Rocha S."/>
            <person name="Fowler G."/>
            <person name="Garner T.T."/>
            <person name="Garnes J."/>
            <person name="Gnirke A."/>
            <person name="Hawes A."/>
            <person name="Hernandez J."/>
            <person name="Hines S."/>
            <person name="Holder M."/>
            <person name="Hume J."/>
            <person name="Jhangiani S.N."/>
            <person name="Joshi V."/>
            <person name="Khan Z.M."/>
            <person name="Jackson L."/>
            <person name="Kovar C."/>
            <person name="Kowis A."/>
            <person name="Lee S."/>
            <person name="Lewis L.R."/>
            <person name="Margolis J."/>
            <person name="Morgan M."/>
            <person name="Nazareth L.V."/>
            <person name="Nguyen N."/>
            <person name="Okwuonu G."/>
            <person name="Parker D."/>
            <person name="Richards S."/>
            <person name="Ruiz S.J."/>
            <person name="Santibanez J."/>
            <person name="Savard J."/>
            <person name="Scherer S.E."/>
            <person name="Schneider B."/>
            <person name="Sodergren E."/>
            <person name="Tautz D."/>
            <person name="Vattahil S."/>
            <person name="Villasana D."/>
            <person name="White C.S."/>
            <person name="Wright R."/>
            <person name="Park Y."/>
            <person name="Beeman R.W."/>
            <person name="Lord J."/>
            <person name="Oppert B."/>
            <person name="Lorenzen M."/>
            <person name="Brown S."/>
            <person name="Wang L."/>
            <person name="Savard J."/>
            <person name="Tautz D."/>
            <person name="Richards S."/>
            <person name="Weinstock G."/>
            <person name="Gibbs R.A."/>
            <person name="Liu Y."/>
            <person name="Worley K."/>
            <person name="Weinstock G."/>
            <person name="Elsik C.G."/>
            <person name="Reese J.T."/>
            <person name="Elhaik E."/>
            <person name="Landan G."/>
            <person name="Graur D."/>
            <person name="Arensburger P."/>
            <person name="Atkinson P."/>
            <person name="Beeman R.W."/>
            <person name="Beidler J."/>
            <person name="Brown S.J."/>
            <person name="Demuth J.P."/>
            <person name="Drury D.W."/>
            <person name="Du Y.Z."/>
            <person name="Fujiwara H."/>
            <person name="Lorenzen M."/>
            <person name="Maselli V."/>
            <person name="Osanai M."/>
            <person name="Park Y."/>
            <person name="Robertson H.M."/>
            <person name="Tu Z."/>
            <person name="Wang J.J."/>
            <person name="Wang S."/>
            <person name="Richards S."/>
            <person name="Song H."/>
            <person name="Zhang L."/>
            <person name="Sodergren E."/>
            <person name="Werner D."/>
            <person name="Stanke M."/>
            <person name="Morgenstern B."/>
            <person name="Solovyev V."/>
            <person name="Kosarev P."/>
            <person name="Brown G."/>
            <person name="Chen H.C."/>
            <person name="Ermolaeva O."/>
            <person name="Hlavina W."/>
            <person name="Kapustin Y."/>
            <person name="Kiryutin B."/>
            <person name="Kitts P."/>
            <person name="Maglott D."/>
            <person name="Pruitt K."/>
            <person name="Sapojnikov V."/>
            <person name="Souvorov A."/>
            <person name="Mackey A.J."/>
            <person name="Waterhouse R.M."/>
            <person name="Wyder S."/>
            <person name="Zdobnov E.M."/>
            <person name="Zdobnov E.M."/>
            <person name="Wyder S."/>
            <person name="Kriventseva E.V."/>
            <person name="Kadowaki T."/>
            <person name="Bork P."/>
            <person name="Aranda M."/>
            <person name="Bao R."/>
            <person name="Beermann A."/>
            <person name="Berns N."/>
            <person name="Bolognesi R."/>
            <person name="Bonneton F."/>
            <person name="Bopp D."/>
            <person name="Brown S.J."/>
            <person name="Bucher G."/>
            <person name="Butts T."/>
            <person name="Chaumot A."/>
            <person name="Denell R.E."/>
            <person name="Ferrier D.E."/>
            <person name="Friedrich M."/>
            <person name="Gordon C.M."/>
            <person name="Jindra M."/>
            <person name="Klingler M."/>
            <person name="Lan Q."/>
            <person name="Lattorff H.M."/>
            <person name="Laudet V."/>
            <person name="von Levetsow C."/>
            <person name="Liu Z."/>
            <person name="Lutz R."/>
            <person name="Lynch J.A."/>
            <person name="da Fonseca R.N."/>
            <person name="Posnien N."/>
            <person name="Reuter R."/>
            <person name="Roth S."/>
            <person name="Savard J."/>
            <person name="Schinko J.B."/>
            <person name="Schmitt C."/>
            <person name="Schoppmeier M."/>
            <person name="Schroder R."/>
            <person name="Shippy T.D."/>
            <person name="Simonnet F."/>
            <person name="Marques-Souza H."/>
            <person name="Tautz D."/>
            <person name="Tomoyasu Y."/>
            <person name="Trauner J."/>
            <person name="Van der Zee M."/>
            <person name="Vervoort M."/>
            <person name="Wittkopp N."/>
            <person name="Wimmer E.A."/>
            <person name="Yang X."/>
            <person name="Jones A.K."/>
            <person name="Sattelle D.B."/>
            <person name="Ebert P.R."/>
            <person name="Nelson D."/>
            <person name="Scott J.G."/>
            <person name="Beeman R.W."/>
            <person name="Muthukrishnan S."/>
            <person name="Kramer K.J."/>
            <person name="Arakane Y."/>
            <person name="Beeman R.W."/>
            <person name="Zhu Q."/>
            <person name="Hogenkamp D."/>
            <person name="Dixit R."/>
            <person name="Oppert B."/>
            <person name="Jiang H."/>
            <person name="Zou Z."/>
            <person name="Marshall J."/>
            <person name="Elpidina E."/>
            <person name="Vinokurov K."/>
            <person name="Oppert C."/>
            <person name="Zou Z."/>
            <person name="Evans J."/>
            <person name="Lu Z."/>
            <person name="Zhao P."/>
            <person name="Sumathipala N."/>
            <person name="Altincicek B."/>
            <person name="Vilcinskas A."/>
            <person name="Williams M."/>
            <person name="Hultmark D."/>
            <person name="Hetru C."/>
            <person name="Jiang H."/>
            <person name="Grimmelikhuijzen C.J."/>
            <person name="Hauser F."/>
            <person name="Cazzamali G."/>
            <person name="Williamson M."/>
            <person name="Park Y."/>
            <person name="Li B."/>
            <person name="Tanaka Y."/>
            <person name="Predel R."/>
            <person name="Neupert S."/>
            <person name="Schachtner J."/>
            <person name="Verleyen P."/>
            <person name="Raible F."/>
            <person name="Bork P."/>
            <person name="Friedrich M."/>
            <person name="Walden K.K."/>
            <person name="Robertson H.M."/>
            <person name="Angeli S."/>
            <person name="Foret S."/>
            <person name="Bucher G."/>
            <person name="Schuetz S."/>
            <person name="Maleszka R."/>
            <person name="Wimmer E.A."/>
            <person name="Beeman R.W."/>
            <person name="Lorenzen M."/>
            <person name="Tomoyasu Y."/>
            <person name="Miller S.C."/>
            <person name="Grossmann D."/>
            <person name="Bucher G."/>
        </authorList>
    </citation>
    <scope>NUCLEOTIDE SEQUENCE [LARGE SCALE GENOMIC DNA]</scope>
    <source>
        <strain evidence="13 14">Georgia GA2</strain>
    </source>
</reference>
<comment type="similarity">
    <text evidence="2">Belongs to the krueppel C2H2-type zinc-finger protein family.</text>
</comment>
<keyword evidence="7" id="KW-0805">Transcription regulation</keyword>
<dbReference type="PROSITE" id="PS00028">
    <property type="entry name" value="ZINC_FINGER_C2H2_1"/>
    <property type="match status" value="1"/>
</dbReference>
<evidence type="ECO:0000256" key="7">
    <source>
        <dbReference type="ARBA" id="ARBA00023015"/>
    </source>
</evidence>
<keyword evidence="10" id="KW-0539">Nucleus</keyword>
<dbReference type="SUPFAM" id="SSF57667">
    <property type="entry name" value="beta-beta-alpha zinc fingers"/>
    <property type="match status" value="1"/>
</dbReference>
<name>A0A139WNX2_TRICA</name>
<organism evidence="13 14">
    <name type="scientific">Tribolium castaneum</name>
    <name type="common">Red flour beetle</name>
    <dbReference type="NCBI Taxonomy" id="7070"/>
    <lineage>
        <taxon>Eukaryota</taxon>
        <taxon>Metazoa</taxon>
        <taxon>Ecdysozoa</taxon>
        <taxon>Arthropoda</taxon>
        <taxon>Hexapoda</taxon>
        <taxon>Insecta</taxon>
        <taxon>Pterygota</taxon>
        <taxon>Neoptera</taxon>
        <taxon>Endopterygota</taxon>
        <taxon>Coleoptera</taxon>
        <taxon>Polyphaga</taxon>
        <taxon>Cucujiformia</taxon>
        <taxon>Tenebrionidae</taxon>
        <taxon>Tenebrionidae incertae sedis</taxon>
        <taxon>Tribolium</taxon>
    </lineage>
</organism>
<dbReference type="PROSITE" id="PS50157">
    <property type="entry name" value="ZINC_FINGER_C2H2_2"/>
    <property type="match status" value="1"/>
</dbReference>
<keyword evidence="3" id="KW-0479">Metal-binding</keyword>
<keyword evidence="6" id="KW-0862">Zinc</keyword>
<dbReference type="GO" id="GO:0005634">
    <property type="term" value="C:nucleus"/>
    <property type="evidence" value="ECO:0007669"/>
    <property type="project" value="UniProtKB-SubCell"/>
</dbReference>
<dbReference type="InterPro" id="IPR036236">
    <property type="entry name" value="Znf_C2H2_sf"/>
</dbReference>
<keyword evidence="14" id="KW-1185">Reference proteome</keyword>
<keyword evidence="9" id="KW-0804">Transcription</keyword>
<sequence>MFKCSQCDNKFTRKDALTRHVKKHSDKLSKLTCTGCKTSFTRFDNYRRHITNSSLCSMDSDDMTPKKARLTTRTPLQEVTTNAPSCSFHQFCEICNSHYRGSRLNHLRSLKHKSVISAKINDDDDFVEEYQVAFKSRITSYRLKNSQLDDLEKTERI</sequence>
<feature type="domain" description="C2H2-type" evidence="12">
    <location>
        <begin position="2"/>
        <end position="29"/>
    </location>
</feature>
<proteinExistence type="inferred from homology"/>
<keyword evidence="4" id="KW-0677">Repeat</keyword>
<evidence type="ECO:0000256" key="11">
    <source>
        <dbReference type="PROSITE-ProRule" id="PRU00042"/>
    </source>
</evidence>
<dbReference type="EMBL" id="KQ971310">
    <property type="protein sequence ID" value="KYB29511.1"/>
    <property type="molecule type" value="Genomic_DNA"/>
</dbReference>
<protein>
    <recommendedName>
        <fullName evidence="12">C2H2-type domain-containing protein</fullName>
    </recommendedName>
</protein>
<dbReference type="Proteomes" id="UP000007266">
    <property type="component" value="Linkage group 2"/>
</dbReference>
<dbReference type="SMART" id="SM00355">
    <property type="entry name" value="ZnF_C2H2"/>
    <property type="match status" value="3"/>
</dbReference>
<evidence type="ECO:0000256" key="3">
    <source>
        <dbReference type="ARBA" id="ARBA00022723"/>
    </source>
</evidence>
<dbReference type="AlphaFoldDB" id="A0A139WNX2"/>
<gene>
    <name evidence="13" type="primary">AUGUSTUS-3.0.2_32974</name>
    <name evidence="13" type="ORF">TcasGA2_TC032974</name>
</gene>
<evidence type="ECO:0000256" key="10">
    <source>
        <dbReference type="ARBA" id="ARBA00023242"/>
    </source>
</evidence>
<keyword evidence="5 11" id="KW-0863">Zinc-finger</keyword>
<keyword evidence="8" id="KW-0238">DNA-binding</keyword>
<evidence type="ECO:0000256" key="8">
    <source>
        <dbReference type="ARBA" id="ARBA00023125"/>
    </source>
</evidence>
<dbReference type="eggNOG" id="KOG0017">
    <property type="taxonomic scope" value="Eukaryota"/>
</dbReference>
<dbReference type="Gene3D" id="3.30.160.60">
    <property type="entry name" value="Classic Zinc Finger"/>
    <property type="match status" value="1"/>
</dbReference>
<evidence type="ECO:0000259" key="12">
    <source>
        <dbReference type="PROSITE" id="PS50157"/>
    </source>
</evidence>
<dbReference type="Pfam" id="PF00096">
    <property type="entry name" value="zf-C2H2"/>
    <property type="match status" value="2"/>
</dbReference>
<dbReference type="GO" id="GO:0003677">
    <property type="term" value="F:DNA binding"/>
    <property type="evidence" value="ECO:0007669"/>
    <property type="project" value="UniProtKB-KW"/>
</dbReference>